<evidence type="ECO:0000313" key="4">
    <source>
        <dbReference type="Proteomes" id="UP000530268"/>
    </source>
</evidence>
<feature type="domain" description="PBP" evidence="1">
    <location>
        <begin position="86"/>
        <end position="263"/>
    </location>
</feature>
<dbReference type="Proteomes" id="UP000530268">
    <property type="component" value="Unassembled WGS sequence"/>
</dbReference>
<proteinExistence type="predicted"/>
<dbReference type="Pfam" id="PF12727">
    <property type="entry name" value="PBP_like"/>
    <property type="match status" value="1"/>
</dbReference>
<feature type="domain" description="Helix-turn-helix" evidence="2">
    <location>
        <begin position="11"/>
        <end position="59"/>
    </location>
</feature>
<gene>
    <name evidence="3" type="ORF">GGR95_002546</name>
</gene>
<dbReference type="Gene3D" id="3.40.190.10">
    <property type="entry name" value="Periplasmic binding protein-like II"/>
    <property type="match status" value="1"/>
</dbReference>
<dbReference type="PANTHER" id="PTHR38431">
    <property type="entry name" value="BLL2305 PROTEIN"/>
    <property type="match status" value="1"/>
</dbReference>
<evidence type="ECO:0000259" key="1">
    <source>
        <dbReference type="Pfam" id="PF12727"/>
    </source>
</evidence>
<dbReference type="PANTHER" id="PTHR38431:SF1">
    <property type="entry name" value="BLL2305 PROTEIN"/>
    <property type="match status" value="1"/>
</dbReference>
<dbReference type="InterPro" id="IPR010093">
    <property type="entry name" value="SinI_DNA-bd"/>
</dbReference>
<dbReference type="NCBIfam" id="TIGR01764">
    <property type="entry name" value="excise"/>
    <property type="match status" value="1"/>
</dbReference>
<dbReference type="InterPro" id="IPR024370">
    <property type="entry name" value="PBP_domain"/>
</dbReference>
<sequence>MPHELAPAAYYLTTKEVAELLRVKERKVYDLAAAGKIPHRRITGKLLFPEVELRNWIEADRSPVATRRPSVLTGSHDPLLDWAVRESGSGLATLFNGSGDGLAGFERGRAALAGVHIPEATGWNIETTAARGLKNAVLIGWAQRARGLVVAKDMQDSITQFNDLKGKRVVQRQPGAGGAIFFDWMMRRESLDASDLIAVDGIAHTEFDAAAVVAAGQADAAIGIETMARQFDLGFVPLAWEHFDLIIDRHAYFTKPVQKLLAFSRSTACHDKAASMGGYDLAQMGQVRWLSD</sequence>
<protein>
    <submittedName>
        <fullName evidence="3">Excisionase family DNA binding protein</fullName>
    </submittedName>
</protein>
<comment type="caution">
    <text evidence="3">The sequence shown here is derived from an EMBL/GenBank/DDBJ whole genome shotgun (WGS) entry which is preliminary data.</text>
</comment>
<dbReference type="EMBL" id="JACIEI010000009">
    <property type="protein sequence ID" value="MBB3994896.1"/>
    <property type="molecule type" value="Genomic_DNA"/>
</dbReference>
<dbReference type="GO" id="GO:0003677">
    <property type="term" value="F:DNA binding"/>
    <property type="evidence" value="ECO:0007669"/>
    <property type="project" value="InterPro"/>
</dbReference>
<dbReference type="AlphaFoldDB" id="A0A7W6E526"/>
<evidence type="ECO:0000259" key="2">
    <source>
        <dbReference type="Pfam" id="PF12728"/>
    </source>
</evidence>
<dbReference type="SUPFAM" id="SSF53850">
    <property type="entry name" value="Periplasmic binding protein-like II"/>
    <property type="match status" value="1"/>
</dbReference>
<organism evidence="3 4">
    <name type="scientific">Sulfitobacter undariae</name>
    <dbReference type="NCBI Taxonomy" id="1563671"/>
    <lineage>
        <taxon>Bacteria</taxon>
        <taxon>Pseudomonadati</taxon>
        <taxon>Pseudomonadota</taxon>
        <taxon>Alphaproteobacteria</taxon>
        <taxon>Rhodobacterales</taxon>
        <taxon>Roseobacteraceae</taxon>
        <taxon>Sulfitobacter</taxon>
    </lineage>
</organism>
<dbReference type="InterPro" id="IPR041657">
    <property type="entry name" value="HTH_17"/>
</dbReference>
<dbReference type="RefSeq" id="WP_184566328.1">
    <property type="nucleotide sequence ID" value="NZ_JACIEI010000009.1"/>
</dbReference>
<name>A0A7W6E526_9RHOB</name>
<reference evidence="3 4" key="1">
    <citation type="submission" date="2020-08" db="EMBL/GenBank/DDBJ databases">
        <title>Genomic Encyclopedia of Type Strains, Phase IV (KMG-IV): sequencing the most valuable type-strain genomes for metagenomic binning, comparative biology and taxonomic classification.</title>
        <authorList>
            <person name="Goeker M."/>
        </authorList>
    </citation>
    <scope>NUCLEOTIDE SEQUENCE [LARGE SCALE GENOMIC DNA]</scope>
    <source>
        <strain evidence="3 4">DSM 102234</strain>
    </source>
</reference>
<accession>A0A7W6E526</accession>
<keyword evidence="4" id="KW-1185">Reference proteome</keyword>
<dbReference type="Pfam" id="PF12728">
    <property type="entry name" value="HTH_17"/>
    <property type="match status" value="1"/>
</dbReference>
<evidence type="ECO:0000313" key="3">
    <source>
        <dbReference type="EMBL" id="MBB3994896.1"/>
    </source>
</evidence>